<dbReference type="AlphaFoldDB" id="A0A3D8P888"/>
<reference evidence="1 2" key="1">
    <citation type="submission" date="2018-05" db="EMBL/GenBank/DDBJ databases">
        <title>Whole genome sequencing of Paracoccus thiocyanatus SST.</title>
        <authorList>
            <person name="Ghosh W."/>
            <person name="Rameez M.J."/>
            <person name="Roy C."/>
        </authorList>
    </citation>
    <scope>NUCLEOTIDE SEQUENCE [LARGE SCALE GENOMIC DNA]</scope>
    <source>
        <strain evidence="1 2">SST</strain>
    </source>
</reference>
<organism evidence="1 2">
    <name type="scientific">Paracoccus thiocyanatus</name>
    <dbReference type="NCBI Taxonomy" id="34006"/>
    <lineage>
        <taxon>Bacteria</taxon>
        <taxon>Pseudomonadati</taxon>
        <taxon>Pseudomonadota</taxon>
        <taxon>Alphaproteobacteria</taxon>
        <taxon>Rhodobacterales</taxon>
        <taxon>Paracoccaceae</taxon>
        <taxon>Paracoccus</taxon>
    </lineage>
</organism>
<name>A0A3D8P888_9RHOB</name>
<dbReference type="EMBL" id="QFCQ01000105">
    <property type="protein sequence ID" value="RDW12283.1"/>
    <property type="molecule type" value="Genomic_DNA"/>
</dbReference>
<proteinExistence type="predicted"/>
<protein>
    <submittedName>
        <fullName evidence="1">DNA polymerase III subunit delta</fullName>
    </submittedName>
</protein>
<gene>
    <name evidence="1" type="ORF">DIE28_14575</name>
</gene>
<evidence type="ECO:0000313" key="1">
    <source>
        <dbReference type="EMBL" id="RDW12283.1"/>
    </source>
</evidence>
<evidence type="ECO:0000313" key="2">
    <source>
        <dbReference type="Proteomes" id="UP000256679"/>
    </source>
</evidence>
<keyword evidence="2" id="KW-1185">Reference proteome</keyword>
<accession>A0A3D8P888</accession>
<comment type="caution">
    <text evidence="1">The sequence shown here is derived from an EMBL/GenBank/DDBJ whole genome shotgun (WGS) entry which is preliminary data.</text>
</comment>
<dbReference type="Proteomes" id="UP000256679">
    <property type="component" value="Unassembled WGS sequence"/>
</dbReference>
<feature type="non-terminal residue" evidence="1">
    <location>
        <position position="1"/>
    </location>
</feature>
<sequence>PDPAAARRWATAQAELSARARAGRAVNLDPSALVLDMLVGLANQPAA</sequence>